<dbReference type="Pfam" id="PF01118">
    <property type="entry name" value="Semialdhyde_dh"/>
    <property type="match status" value="1"/>
</dbReference>
<name>A0A9P7JCH8_9AGAM</name>
<dbReference type="PANTHER" id="PTHR23342">
    <property type="entry name" value="N-ACETYLGLUTAMATE SYNTHASE"/>
    <property type="match status" value="1"/>
</dbReference>
<dbReference type="AlphaFoldDB" id="A0A9P7JCH8"/>
<gene>
    <name evidence="22" type="ORF">BJ212DRAFT_1569065</name>
</gene>
<dbReference type="NCBIfam" id="TIGR00761">
    <property type="entry name" value="argB"/>
    <property type="match status" value="1"/>
</dbReference>
<dbReference type="GO" id="GO:0051287">
    <property type="term" value="F:NAD binding"/>
    <property type="evidence" value="ECO:0007669"/>
    <property type="project" value="UniProtKB-UniRule"/>
</dbReference>
<keyword evidence="17 19" id="KW-0511">Multifunctional enzyme</keyword>
<dbReference type="Pfam" id="PF00696">
    <property type="entry name" value="AA_kinase"/>
    <property type="match status" value="1"/>
</dbReference>
<dbReference type="InterPro" id="IPR058924">
    <property type="entry name" value="AGPR_dimerisation_dom"/>
</dbReference>
<dbReference type="RefSeq" id="XP_041191948.1">
    <property type="nucleotide sequence ID" value="XM_041342019.1"/>
</dbReference>
<dbReference type="GO" id="GO:0003991">
    <property type="term" value="F:acetylglutamate kinase activity"/>
    <property type="evidence" value="ECO:0007669"/>
    <property type="project" value="UniProtKB-EC"/>
</dbReference>
<dbReference type="Gene3D" id="3.40.630.30">
    <property type="match status" value="1"/>
</dbReference>
<dbReference type="PROSITE" id="PS51731">
    <property type="entry name" value="GNAT_NAGS"/>
    <property type="match status" value="1"/>
</dbReference>
<keyword evidence="10 19" id="KW-0547">Nucleotide-binding</keyword>
<accession>A0A9P7JCH8</accession>
<evidence type="ECO:0000256" key="4">
    <source>
        <dbReference type="ARBA" id="ARBA00006830"/>
    </source>
</evidence>
<evidence type="ECO:0000256" key="14">
    <source>
        <dbReference type="ARBA" id="ARBA00022946"/>
    </source>
</evidence>
<evidence type="ECO:0000259" key="21">
    <source>
        <dbReference type="PROSITE" id="PS51731"/>
    </source>
</evidence>
<evidence type="ECO:0000256" key="19">
    <source>
        <dbReference type="PIRNR" id="PIRNR036440"/>
    </source>
</evidence>
<evidence type="ECO:0000256" key="18">
    <source>
        <dbReference type="ARBA" id="ARBA00048141"/>
    </source>
</evidence>
<dbReference type="SUPFAM" id="SSF53633">
    <property type="entry name" value="Carbamate kinase-like"/>
    <property type="match status" value="1"/>
</dbReference>
<dbReference type="GO" id="GO:0006526">
    <property type="term" value="P:L-arginine biosynthetic process"/>
    <property type="evidence" value="ECO:0007669"/>
    <property type="project" value="UniProtKB-UniRule"/>
</dbReference>
<evidence type="ECO:0000256" key="2">
    <source>
        <dbReference type="ARBA" id="ARBA00004828"/>
    </source>
</evidence>
<comment type="subcellular location">
    <subcellularLocation>
        <location evidence="1 19">Mitochondrion</location>
    </subcellularLocation>
</comment>
<evidence type="ECO:0000256" key="13">
    <source>
        <dbReference type="ARBA" id="ARBA00022857"/>
    </source>
</evidence>
<dbReference type="SUPFAM" id="SSF51735">
    <property type="entry name" value="NAD(P)-binding Rossmann-fold domains"/>
    <property type="match status" value="1"/>
</dbReference>
<dbReference type="Gene3D" id="3.40.1160.10">
    <property type="entry name" value="Acetylglutamate kinase-like"/>
    <property type="match status" value="1"/>
</dbReference>
<dbReference type="Pfam" id="PF22698">
    <property type="entry name" value="Semialdhyde_dhC_1"/>
    <property type="match status" value="1"/>
</dbReference>
<keyword evidence="11 19" id="KW-0418">Kinase</keyword>
<evidence type="ECO:0000256" key="1">
    <source>
        <dbReference type="ARBA" id="ARBA00004173"/>
    </source>
</evidence>
<protein>
    <recommendedName>
        <fullName evidence="6">acetylglutamate kinase</fullName>
        <ecNumber evidence="6">2.7.2.8</ecNumber>
    </recommendedName>
</protein>
<keyword evidence="14" id="KW-0809">Transit peptide</keyword>
<evidence type="ECO:0000256" key="16">
    <source>
        <dbReference type="ARBA" id="ARBA00023128"/>
    </source>
</evidence>
<dbReference type="InterPro" id="IPR011241">
    <property type="entry name" value="NAGK/NAGSA"/>
</dbReference>
<dbReference type="GO" id="GO:0005524">
    <property type="term" value="F:ATP binding"/>
    <property type="evidence" value="ECO:0007669"/>
    <property type="project" value="UniProtKB-UniRule"/>
</dbReference>
<evidence type="ECO:0000256" key="8">
    <source>
        <dbReference type="ARBA" id="ARBA00022605"/>
    </source>
</evidence>
<evidence type="ECO:0000256" key="10">
    <source>
        <dbReference type="ARBA" id="ARBA00022741"/>
    </source>
</evidence>
<organism evidence="22 23">
    <name type="scientific">Suillus subaureus</name>
    <dbReference type="NCBI Taxonomy" id="48587"/>
    <lineage>
        <taxon>Eukaryota</taxon>
        <taxon>Fungi</taxon>
        <taxon>Dikarya</taxon>
        <taxon>Basidiomycota</taxon>
        <taxon>Agaricomycotina</taxon>
        <taxon>Agaricomycetes</taxon>
        <taxon>Agaricomycetidae</taxon>
        <taxon>Boletales</taxon>
        <taxon>Suillineae</taxon>
        <taxon>Suillaceae</taxon>
        <taxon>Suillus</taxon>
    </lineage>
</organism>
<dbReference type="OrthoDB" id="438291at2759"/>
<dbReference type="InterPro" id="IPR023013">
    <property type="entry name" value="AGPR_AS"/>
</dbReference>
<keyword evidence="13 19" id="KW-0521">NADP</keyword>
<comment type="caution">
    <text evidence="22">The sequence shown here is derived from an EMBL/GenBank/DDBJ whole genome shotgun (WGS) entry which is preliminary data.</text>
</comment>
<dbReference type="SMART" id="SM00859">
    <property type="entry name" value="Semialdhyde_dh"/>
    <property type="match status" value="1"/>
</dbReference>
<proteinExistence type="inferred from homology"/>
<comment type="catalytic activity">
    <reaction evidence="18">
        <text>N-acetyl-L-glutamate + ATP = N-acetyl-L-glutamyl 5-phosphate + ADP</text>
        <dbReference type="Rhea" id="RHEA:14629"/>
        <dbReference type="ChEBI" id="CHEBI:30616"/>
        <dbReference type="ChEBI" id="CHEBI:44337"/>
        <dbReference type="ChEBI" id="CHEBI:57936"/>
        <dbReference type="ChEBI" id="CHEBI:456216"/>
        <dbReference type="EC" id="2.7.2.8"/>
    </reaction>
</comment>
<dbReference type="NCBIfam" id="TIGR01850">
    <property type="entry name" value="argC"/>
    <property type="match status" value="1"/>
</dbReference>
<evidence type="ECO:0000313" key="22">
    <source>
        <dbReference type="EMBL" id="KAG1814612.1"/>
    </source>
</evidence>
<dbReference type="InterPro" id="IPR036393">
    <property type="entry name" value="AceGlu_kinase-like_sf"/>
</dbReference>
<comment type="pathway">
    <text evidence="3 19">Amino-acid biosynthesis; L-arginine biosynthesis; N(2)-acetyl-L-ornithine from L-glutamate: step 3/4.</text>
</comment>
<dbReference type="PANTHER" id="PTHR23342:SF0">
    <property type="entry name" value="N-ACETYLGLUTAMATE SYNTHASE, MITOCHONDRIAL"/>
    <property type="match status" value="1"/>
</dbReference>
<dbReference type="Proteomes" id="UP000807769">
    <property type="component" value="Unassembled WGS sequence"/>
</dbReference>
<dbReference type="InterPro" id="IPR006855">
    <property type="entry name" value="Vertebrate-like_GNAT_dom"/>
</dbReference>
<keyword evidence="7 19" id="KW-0055">Arginine biosynthesis</keyword>
<evidence type="ECO:0000256" key="6">
    <source>
        <dbReference type="ARBA" id="ARBA00013065"/>
    </source>
</evidence>
<comment type="similarity">
    <text evidence="5 19">In the C-terminal section; belongs to the NAGSA dehydrogenase family.</text>
</comment>
<dbReference type="Gene3D" id="3.30.360.10">
    <property type="entry name" value="Dihydrodipicolinate Reductase, domain 2"/>
    <property type="match status" value="1"/>
</dbReference>
<evidence type="ECO:0000256" key="17">
    <source>
        <dbReference type="ARBA" id="ARBA00023268"/>
    </source>
</evidence>
<dbReference type="InterPro" id="IPR041734">
    <property type="entry name" value="NAGK-fArgBP"/>
</dbReference>
<keyword evidence="16 19" id="KW-0496">Mitochondrion</keyword>
<evidence type="ECO:0000256" key="5">
    <source>
        <dbReference type="ARBA" id="ARBA00007239"/>
    </source>
</evidence>
<comment type="similarity">
    <text evidence="4 19">In the N-terminal section; belongs to the acetylglutamate kinase family.</text>
</comment>
<dbReference type="FunFam" id="3.40.1160.10:FF:000046">
    <property type="entry name" value="N-acetylglutamate kinase / N-acetylglutamate synthase"/>
    <property type="match status" value="1"/>
</dbReference>
<dbReference type="HAMAP" id="MF_00150">
    <property type="entry name" value="ArgC_type1"/>
    <property type="match status" value="1"/>
</dbReference>
<dbReference type="InterPro" id="IPR036291">
    <property type="entry name" value="NAD(P)-bd_dom_sf"/>
</dbReference>
<feature type="domain" description="N-acetyltransferase" evidence="21">
    <location>
        <begin position="338"/>
        <end position="511"/>
    </location>
</feature>
<reference evidence="22" key="1">
    <citation type="journal article" date="2020" name="New Phytol.">
        <title>Comparative genomics reveals dynamic genome evolution in host specialist ectomycorrhizal fungi.</title>
        <authorList>
            <person name="Lofgren L.A."/>
            <person name="Nguyen N.H."/>
            <person name="Vilgalys R."/>
            <person name="Ruytinx J."/>
            <person name="Liao H.L."/>
            <person name="Branco S."/>
            <person name="Kuo A."/>
            <person name="LaButti K."/>
            <person name="Lipzen A."/>
            <person name="Andreopoulos W."/>
            <person name="Pangilinan J."/>
            <person name="Riley R."/>
            <person name="Hundley H."/>
            <person name="Na H."/>
            <person name="Barry K."/>
            <person name="Grigoriev I.V."/>
            <person name="Stajich J.E."/>
            <person name="Kennedy P.G."/>
        </authorList>
    </citation>
    <scope>NUCLEOTIDE SEQUENCE</scope>
    <source>
        <strain evidence="22">MN1</strain>
    </source>
</reference>
<evidence type="ECO:0000256" key="15">
    <source>
        <dbReference type="ARBA" id="ARBA00023002"/>
    </source>
</evidence>
<evidence type="ECO:0000256" key="7">
    <source>
        <dbReference type="ARBA" id="ARBA00022571"/>
    </source>
</evidence>
<dbReference type="PROSITE" id="PS01224">
    <property type="entry name" value="ARGC"/>
    <property type="match status" value="1"/>
</dbReference>
<dbReference type="GO" id="GO:0005759">
    <property type="term" value="C:mitochondrial matrix"/>
    <property type="evidence" value="ECO:0007669"/>
    <property type="project" value="TreeGrafter"/>
</dbReference>
<dbReference type="GO" id="GO:0003942">
    <property type="term" value="F:N-acetyl-gamma-glutamyl-phosphate reductase activity"/>
    <property type="evidence" value="ECO:0007669"/>
    <property type="project" value="UniProtKB-UniRule"/>
</dbReference>
<keyword evidence="23" id="KW-1185">Reference proteome</keyword>
<evidence type="ECO:0000256" key="20">
    <source>
        <dbReference type="PROSITE-ProRule" id="PRU10010"/>
    </source>
</evidence>
<dbReference type="Gene3D" id="3.40.50.720">
    <property type="entry name" value="NAD(P)-binding Rossmann-like Domain"/>
    <property type="match status" value="1"/>
</dbReference>
<keyword evidence="9 19" id="KW-0808">Transferase</keyword>
<keyword evidence="8 19" id="KW-0028">Amino-acid biosynthesis</keyword>
<dbReference type="SUPFAM" id="SSF55347">
    <property type="entry name" value="Glyceraldehyde-3-phosphate dehydrogenase-like, C-terminal domain"/>
    <property type="match status" value="1"/>
</dbReference>
<comment type="pathway">
    <text evidence="2 19">Amino-acid biosynthesis; L-arginine biosynthesis; N(2)-acetyl-L-ornithine from L-glutamate: step 2/4.</text>
</comment>
<dbReference type="EMBL" id="JABBWG010000020">
    <property type="protein sequence ID" value="KAG1814612.1"/>
    <property type="molecule type" value="Genomic_DNA"/>
</dbReference>
<dbReference type="Pfam" id="PF04768">
    <property type="entry name" value="NAT"/>
    <property type="match status" value="1"/>
</dbReference>
<keyword evidence="12 19" id="KW-0067">ATP-binding</keyword>
<evidence type="ECO:0000256" key="11">
    <source>
        <dbReference type="ARBA" id="ARBA00022777"/>
    </source>
</evidence>
<evidence type="ECO:0000256" key="12">
    <source>
        <dbReference type="ARBA" id="ARBA00022840"/>
    </source>
</evidence>
<dbReference type="GO" id="GO:0070401">
    <property type="term" value="F:NADP+ binding"/>
    <property type="evidence" value="ECO:0007669"/>
    <property type="project" value="InterPro"/>
</dbReference>
<dbReference type="InterPro" id="IPR000706">
    <property type="entry name" value="AGPR_type-1"/>
</dbReference>
<dbReference type="CDD" id="cd24149">
    <property type="entry name" value="AGPR_N_ARG5_6_like"/>
    <property type="match status" value="1"/>
</dbReference>
<sequence>MLATSRVSALTSQVAKQAVRVAGQRQAALTAVRRRGNVSVRSIQSVAQTDRDTITRLLYSIGTKREVERHLRIFSSSSHPSQPAKFAVIKVGGAVLDQIDELALSLSFLYRVGLYPVVLHGAGPQLNGIIESEGVIPDYIDGIRVTDAKTLQIARRVFLEQNLKLVGALEKLGTRARPITSGVFTADYLDKEKYRLVGNITRVDKRPIEASIRAGALPILTSLAETPDGQILNVNADIAAGELAKELEPMKIVFLNEKGGMFHGITGEKLDVINLDEEYEQLMKEPWVKYGTKLKLREFKELLDHLPRSSSVAVISADNLQRELFTDSGAGTLIRRGYRLFKHNSIESLGADRFRQVIHDRDPEVQSGVSSVTSVLSVLQKTPYTIYGDEPLDVVAIVTHPEGEVPIMTKLLASRSGVLNNVVDNVFNAIKKDHRKLFWTAKLHACWQELVLIVKDFEAKDRLERAYLPVGPSAPPQRGFSGATRSYSTLARRQVPSGSRGYATAVTSQPTSTEPKRLALIGARGYTGQALASLLSGHPYIDLTHVSSRQLAGYPLQGYTKSSITHSNLSVEDVERMEKDGEVDAWVMALPNGICKPFVDAIDRGARVRSSGESSVIVDLSADYRFESGWKYGLPELYGRDDIRKSKRISNPGCYATSTQLLIAPLLKYVKNSCEPMVFGISGYSGAGTVAGTNDVDGKPTTVPKVTPESLAGGFRPYSLTDHIHEREAGRHLTSLLADPTNPMKVAFIPSVAPWFSGIISTLSVPLSEKVTARDIKALYEEKYGGEKLIHVKVGVPGLSDIENKHGWSVGGFQVHSEGDRAVVVGGLDNLLKGAATQCLQNLNLTLGYDEYDGIPID</sequence>
<dbReference type="GeneID" id="64636035"/>
<dbReference type="EC" id="2.7.2.8" evidence="6"/>
<evidence type="ECO:0000313" key="23">
    <source>
        <dbReference type="Proteomes" id="UP000807769"/>
    </source>
</evidence>
<dbReference type="InterPro" id="IPR000534">
    <property type="entry name" value="Semialdehyde_DH_NAD-bd"/>
</dbReference>
<dbReference type="PIRSF" id="PIRSF036440">
    <property type="entry name" value="ARG5-6"/>
    <property type="match status" value="1"/>
</dbReference>
<feature type="active site" evidence="20">
    <location>
        <position position="654"/>
    </location>
</feature>
<dbReference type="CDD" id="cd23936">
    <property type="entry name" value="AGPR_C_ARG5_6_like"/>
    <property type="match status" value="1"/>
</dbReference>
<dbReference type="CDD" id="cd04252">
    <property type="entry name" value="AAK_NAGK-fArgBP"/>
    <property type="match status" value="1"/>
</dbReference>
<dbReference type="InterPro" id="IPR004662">
    <property type="entry name" value="AcgluKinase_fam"/>
</dbReference>
<dbReference type="InterPro" id="IPR001048">
    <property type="entry name" value="Asp/Glu/Uridylate_kinase"/>
</dbReference>
<evidence type="ECO:0000256" key="9">
    <source>
        <dbReference type="ARBA" id="ARBA00022679"/>
    </source>
</evidence>
<evidence type="ECO:0000256" key="3">
    <source>
        <dbReference type="ARBA" id="ARBA00004862"/>
    </source>
</evidence>
<keyword evidence="15 19" id="KW-0560">Oxidoreductase</keyword>